<dbReference type="Proteomes" id="UP000501568">
    <property type="component" value="Chromosome"/>
</dbReference>
<sequence>MAILFLSASSVSSHAQTMTFDCDAAENRSASVAIETASPFEVHGSLMLKESRRGDYAPVAGVTIDMDRDNGVFFRVRAPQPDAKFLELEIVSNRSGTRKTMGLGQLPAESAFDFTMTLTEAGNLTVTIDEAHFSATLQAFETARVRAFCSTGEFVFSGLSLAVTE</sequence>
<dbReference type="EMBL" id="CP049109">
    <property type="protein sequence ID" value="QIG80585.1"/>
    <property type="molecule type" value="Genomic_DNA"/>
</dbReference>
<dbReference type="AlphaFoldDB" id="A0A6G6Y6N6"/>
<evidence type="ECO:0000313" key="1">
    <source>
        <dbReference type="EMBL" id="QIG80585.1"/>
    </source>
</evidence>
<reference evidence="1 2" key="1">
    <citation type="submission" date="2020-02" db="EMBL/GenBank/DDBJ databases">
        <authorList>
            <person name="Zheng R.K."/>
            <person name="Sun C.M."/>
        </authorList>
    </citation>
    <scope>NUCLEOTIDE SEQUENCE [LARGE SCALE GENOMIC DNA]</scope>
    <source>
        <strain evidence="2">zrk23</strain>
    </source>
</reference>
<evidence type="ECO:0000313" key="2">
    <source>
        <dbReference type="Proteomes" id="UP000501568"/>
    </source>
</evidence>
<accession>A0A6G6Y6N6</accession>
<dbReference type="RefSeq" id="WP_165327592.1">
    <property type="nucleotide sequence ID" value="NZ_CP049109.1"/>
</dbReference>
<organism evidence="1 2">
    <name type="scientific">Stakelama tenebrarum</name>
    <dbReference type="NCBI Taxonomy" id="2711215"/>
    <lineage>
        <taxon>Bacteria</taxon>
        <taxon>Pseudomonadati</taxon>
        <taxon>Pseudomonadota</taxon>
        <taxon>Alphaproteobacteria</taxon>
        <taxon>Sphingomonadales</taxon>
        <taxon>Sphingomonadaceae</taxon>
        <taxon>Stakelama</taxon>
    </lineage>
</organism>
<name>A0A6G6Y6N6_9SPHN</name>
<keyword evidence="2" id="KW-1185">Reference proteome</keyword>
<dbReference type="KEGG" id="spzr:G5C33_12875"/>
<gene>
    <name evidence="1" type="ORF">G5C33_12875</name>
</gene>
<proteinExistence type="predicted"/>
<protein>
    <submittedName>
        <fullName evidence="1">Uncharacterized protein</fullName>
    </submittedName>
</protein>